<sequence length="85" mass="9702">MYDQVLFGLCMLSLHWLISKCQEPLNLQLTTTSSVAPNHRGWPHARKALLLVCVYVFFSVLIPNVKVGVLVDRILQIQHQFISDP</sequence>
<evidence type="ECO:0008006" key="5">
    <source>
        <dbReference type="Google" id="ProtNLM"/>
    </source>
</evidence>
<evidence type="ECO:0000313" key="3">
    <source>
        <dbReference type="EMBL" id="KAK9221802.1"/>
    </source>
</evidence>
<gene>
    <name evidence="3" type="ORF">WN944_010231</name>
</gene>
<dbReference type="AlphaFoldDB" id="A0AAP0QWX0"/>
<comment type="caution">
    <text evidence="3">The sequence shown here is derived from an EMBL/GenBank/DDBJ whole genome shotgun (WGS) entry which is preliminary data.</text>
</comment>
<keyword evidence="4" id="KW-1185">Reference proteome</keyword>
<evidence type="ECO:0000313" key="4">
    <source>
        <dbReference type="Proteomes" id="UP001428341"/>
    </source>
</evidence>
<keyword evidence="2" id="KW-0732">Signal</keyword>
<keyword evidence="1" id="KW-0812">Transmembrane</keyword>
<dbReference type="Proteomes" id="UP001428341">
    <property type="component" value="Unassembled WGS sequence"/>
</dbReference>
<keyword evidence="1" id="KW-0472">Membrane</keyword>
<evidence type="ECO:0000256" key="2">
    <source>
        <dbReference type="SAM" id="SignalP"/>
    </source>
</evidence>
<feature type="transmembrane region" description="Helical" evidence="1">
    <location>
        <begin position="45"/>
        <end position="65"/>
    </location>
</feature>
<organism evidence="3 4">
    <name type="scientific">Citrus x changshan-huyou</name>
    <dbReference type="NCBI Taxonomy" id="2935761"/>
    <lineage>
        <taxon>Eukaryota</taxon>
        <taxon>Viridiplantae</taxon>
        <taxon>Streptophyta</taxon>
        <taxon>Embryophyta</taxon>
        <taxon>Tracheophyta</taxon>
        <taxon>Spermatophyta</taxon>
        <taxon>Magnoliopsida</taxon>
        <taxon>eudicotyledons</taxon>
        <taxon>Gunneridae</taxon>
        <taxon>Pentapetalae</taxon>
        <taxon>rosids</taxon>
        <taxon>malvids</taxon>
        <taxon>Sapindales</taxon>
        <taxon>Rutaceae</taxon>
        <taxon>Aurantioideae</taxon>
        <taxon>Citrus</taxon>
    </lineage>
</organism>
<dbReference type="EMBL" id="JBCGBO010000002">
    <property type="protein sequence ID" value="KAK9221802.1"/>
    <property type="molecule type" value="Genomic_DNA"/>
</dbReference>
<protein>
    <recommendedName>
        <fullName evidence="5">Secreted protein</fullName>
    </recommendedName>
</protein>
<proteinExistence type="predicted"/>
<name>A0AAP0QWX0_9ROSI</name>
<keyword evidence="1" id="KW-1133">Transmembrane helix</keyword>
<accession>A0AAP0QWX0</accession>
<feature type="chain" id="PRO_5042905001" description="Secreted protein" evidence="2">
    <location>
        <begin position="22"/>
        <end position="85"/>
    </location>
</feature>
<feature type="signal peptide" evidence="2">
    <location>
        <begin position="1"/>
        <end position="21"/>
    </location>
</feature>
<reference evidence="3 4" key="1">
    <citation type="submission" date="2024-05" db="EMBL/GenBank/DDBJ databases">
        <title>Haplotype-resolved chromosome-level genome assembly of Huyou (Citrus changshanensis).</title>
        <authorList>
            <person name="Miao C."/>
            <person name="Chen W."/>
            <person name="Wu Y."/>
            <person name="Wang L."/>
            <person name="Zhao S."/>
            <person name="Grierson D."/>
            <person name="Xu C."/>
            <person name="Chen K."/>
        </authorList>
    </citation>
    <scope>NUCLEOTIDE SEQUENCE [LARGE SCALE GENOMIC DNA]</scope>
    <source>
        <strain evidence="3">01-14</strain>
        <tissue evidence="3">Leaf</tissue>
    </source>
</reference>
<evidence type="ECO:0000256" key="1">
    <source>
        <dbReference type="SAM" id="Phobius"/>
    </source>
</evidence>